<organism evidence="4 5">
    <name type="scientific">Geothrix limicola</name>
    <dbReference type="NCBI Taxonomy" id="2927978"/>
    <lineage>
        <taxon>Bacteria</taxon>
        <taxon>Pseudomonadati</taxon>
        <taxon>Acidobacteriota</taxon>
        <taxon>Holophagae</taxon>
        <taxon>Holophagales</taxon>
        <taxon>Holophagaceae</taxon>
        <taxon>Geothrix</taxon>
    </lineage>
</organism>
<dbReference type="EMBL" id="BSDE01000005">
    <property type="protein sequence ID" value="GLH74127.1"/>
    <property type="molecule type" value="Genomic_DNA"/>
</dbReference>
<dbReference type="InterPro" id="IPR013783">
    <property type="entry name" value="Ig-like_fold"/>
</dbReference>
<evidence type="ECO:0000313" key="5">
    <source>
        <dbReference type="Proteomes" id="UP001165069"/>
    </source>
</evidence>
<name>A0ABQ5QHG6_9BACT</name>
<dbReference type="Pfam" id="PF19081">
    <property type="entry name" value="Ig_7"/>
    <property type="match status" value="4"/>
</dbReference>
<comment type="caution">
    <text evidence="4">The sequence shown here is derived from an EMBL/GenBank/DDBJ whole genome shotgun (WGS) entry which is preliminary data.</text>
</comment>
<evidence type="ECO:0000259" key="2">
    <source>
        <dbReference type="PROSITE" id="PS50093"/>
    </source>
</evidence>
<dbReference type="InterPro" id="IPR036116">
    <property type="entry name" value="FN3_sf"/>
</dbReference>
<dbReference type="InterPro" id="IPR000601">
    <property type="entry name" value="PKD_dom"/>
</dbReference>
<feature type="domain" description="Fibronectin type-III" evidence="3">
    <location>
        <begin position="1212"/>
        <end position="1299"/>
    </location>
</feature>
<feature type="chain" id="PRO_5047363957" description="PKD domain-containing protein" evidence="1">
    <location>
        <begin position="24"/>
        <end position="1644"/>
    </location>
</feature>
<evidence type="ECO:0000256" key="1">
    <source>
        <dbReference type="SAM" id="SignalP"/>
    </source>
</evidence>
<sequence length="1644" mass="172335">MQFRRSAAIGLCTALIAAVQAPAQTPSPSFSFTTYKTGFQQPVGVVFDQEGHAYVWEKGGMVKLVEPNGGDLSVLLDLSEEVSSPSGDDHGLLGFALDPDFANNGYVYLWYTVERALLYNQPDLPHDVSGATQGRCTRYTVVNHHIDPATRHVVLGQDLMDGPPIMGTTHGVGTCFFGADGSLMLSVGDGSLGDPYGAEGVAHGIITQAMSDLKQLRAQDNNSLSGKLLRVDKVTGEGLPTNPHYDPNNKRSAQSRMYVKGLRNPYRVTNIAGVGLGNGPGYFLVSDTGENTWEEVALYTAPDDNGGWPYYEGFDRARINEQIAFPLPSPEPPTMQPLYSWPHPENAAKGLGTVGKIKVNNQAVLITDLNNSPNILGTSSTGNTFYPKNVGLNRYNHLLDDAVLAADYTQDVLRAITFNQANSTVDFNNPNKLFVVARKGAIVDLYTNPYDGYIYAITYGAVGAEVARLNLVSNLPPVAVIKTTDSTATGSGSLTVQFYGDQSYDPDDATIGYAWNFGDGSPTSTEANPIHTFNASTGNPETRQVTLTVTDPHANASLATQTVSLNNLPPQIQTLSVKNNATGAEISSIAVGGNSPTSYDVTLDATVTDDRTAASSLTYTWTVDRHHNNHIHYGQPITGKTVTTQLVPEGGCGEGASYWFAVSLVVTDQDGASATAQKQIYQDCAGLTPQTITVSPVPDQSILNGSLSIAASSSSGLPVTFQKVSGPFEVNAQTGLVTFSGTPGEAVLYAFQHGNTVIGNAYPKEIRFNIVNPPVVTAVDAHGCGAGPITLTASSANSSIAWFATQTGGFPLAIGPTFTPTISQNTTYYVQATGGFANLASVRKPVLASIAGRSIPFAEDFQGDGLPSGWSVKNSNQSALTWSQVNYGNGPETVKRSFSYQDYQAGADVVNGQAVDRDELRTPALDFTNVPFPRLTFDLAYAYNNADDGLSVWVSTDCGATFVPAGFDRKGQALATVGTQQSPFYPQGASQWASQSVDLSDFAGNPNVIVAFRNTPALGNNLYLDNVRVENVPFAPVASFTTPASYCLNQPVPFTNTSTGGATNSYLWTFLDHNSNALGTSTAKHPTWTFTNEEWVSARLTVTNSQGTSISYGPSWILVKSIPTITSTTPGSRNGNGSVVLGAQASNSAPLSWYATPTGSTALGSGTSFTTPNLSTTTTFYVEASNGGCTSTRVAVLATINSGVTDTTPPTAPANLTATGTTQNATNLSWTASTDDTGVTGYDVYQNGNLVAGLSGSSLGYAVTGLRPGTGYAFLVKARDAAGNISASSNLVNITTLSDTTTAPAASFTVSTPISLGQPVAFTNTSTGGSTNTYLWTFLDHNNNPLGTSLATNPTWTFSNEEWVSARLVATNPLGTSTSYGSGWVYANPIPAITSVTPGSRVGTGQVTLGAQASNSGTISWYASLTGGNPLGTGTSFTTPVISTTTTYYVEASKGGIPSPRTAVVATVSGSSTDATAPAASFTMSAPVCLGQPVVFTNTSTGGTTNTYLWTFLDHNNNPLGTSLATNPTWTFSNEEWVSARLVVTNALGTSTSYGPNWVYAKPVPTVLSTTPAARSGNGSVMLGAQASNSGTISWYTTLSGGTALWTGNSFTTPSLSATTTYYAEASNGVCPSPRVAVVATVNP</sequence>
<dbReference type="Gene3D" id="2.120.10.30">
    <property type="entry name" value="TolB, C-terminal domain"/>
    <property type="match status" value="1"/>
</dbReference>
<dbReference type="InterPro" id="IPR035986">
    <property type="entry name" value="PKD_dom_sf"/>
</dbReference>
<accession>A0ABQ5QHG6</accession>
<dbReference type="InterPro" id="IPR044023">
    <property type="entry name" value="Ig_7"/>
</dbReference>
<dbReference type="SUPFAM" id="SSF50952">
    <property type="entry name" value="Soluble quinoprotein glucose dehydrogenase"/>
    <property type="match status" value="1"/>
</dbReference>
<keyword evidence="5" id="KW-1185">Reference proteome</keyword>
<dbReference type="PROSITE" id="PS50093">
    <property type="entry name" value="PKD"/>
    <property type="match status" value="2"/>
</dbReference>
<proteinExistence type="predicted"/>
<evidence type="ECO:0008006" key="6">
    <source>
        <dbReference type="Google" id="ProtNLM"/>
    </source>
</evidence>
<evidence type="ECO:0000313" key="4">
    <source>
        <dbReference type="EMBL" id="GLH74127.1"/>
    </source>
</evidence>
<keyword evidence="1" id="KW-0732">Signal</keyword>
<feature type="domain" description="PKD" evidence="2">
    <location>
        <begin position="479"/>
        <end position="533"/>
    </location>
</feature>
<dbReference type="SUPFAM" id="SSF49265">
    <property type="entry name" value="Fibronectin type III"/>
    <property type="match status" value="1"/>
</dbReference>
<dbReference type="Proteomes" id="UP001165069">
    <property type="component" value="Unassembled WGS sequence"/>
</dbReference>
<dbReference type="InterPro" id="IPR003961">
    <property type="entry name" value="FN3_dom"/>
</dbReference>
<dbReference type="InterPro" id="IPR011041">
    <property type="entry name" value="Quinoprot_gluc/sorb_DH_b-prop"/>
</dbReference>
<dbReference type="InterPro" id="IPR011042">
    <property type="entry name" value="6-blade_b-propeller_TolB-like"/>
</dbReference>
<reference evidence="4 5" key="1">
    <citation type="journal article" date="2023" name="Antonie Van Leeuwenhoek">
        <title>Mesoterricola silvestris gen. nov., sp. nov., Mesoterricola sediminis sp. nov., Geothrix oryzae sp. nov., Geothrix edaphica sp. nov., Geothrix rubra sp. nov., and Geothrix limicola sp. nov., six novel members of Acidobacteriota isolated from soils.</title>
        <authorList>
            <person name="Itoh H."/>
            <person name="Sugisawa Y."/>
            <person name="Mise K."/>
            <person name="Xu Z."/>
            <person name="Kuniyasu M."/>
            <person name="Ushijima N."/>
            <person name="Kawano K."/>
            <person name="Kobayashi E."/>
            <person name="Shiratori Y."/>
            <person name="Masuda Y."/>
            <person name="Senoo K."/>
        </authorList>
    </citation>
    <scope>NUCLEOTIDE SEQUENCE [LARGE SCALE GENOMIC DNA]</scope>
    <source>
        <strain evidence="4 5">Red804</strain>
    </source>
</reference>
<dbReference type="Pfam" id="PF07995">
    <property type="entry name" value="GSDH"/>
    <property type="match status" value="1"/>
</dbReference>
<dbReference type="Pfam" id="PF18911">
    <property type="entry name" value="PKD_4"/>
    <property type="match status" value="1"/>
</dbReference>
<dbReference type="SUPFAM" id="SSF49299">
    <property type="entry name" value="PKD domain"/>
    <property type="match status" value="4"/>
</dbReference>
<dbReference type="PANTHER" id="PTHR19328">
    <property type="entry name" value="HEDGEHOG-INTERACTING PROTEIN"/>
    <property type="match status" value="1"/>
</dbReference>
<gene>
    <name evidence="4" type="ORF">GETHLI_26290</name>
</gene>
<dbReference type="PROSITE" id="PS50853">
    <property type="entry name" value="FN3"/>
    <property type="match status" value="1"/>
</dbReference>
<feature type="signal peptide" evidence="1">
    <location>
        <begin position="1"/>
        <end position="23"/>
    </location>
</feature>
<dbReference type="PANTHER" id="PTHR19328:SF13">
    <property type="entry name" value="HIPL1 PROTEIN"/>
    <property type="match status" value="1"/>
</dbReference>
<dbReference type="SMART" id="SM00089">
    <property type="entry name" value="PKD"/>
    <property type="match status" value="4"/>
</dbReference>
<dbReference type="Pfam" id="PF00041">
    <property type="entry name" value="fn3"/>
    <property type="match status" value="1"/>
</dbReference>
<dbReference type="InterPro" id="IPR012938">
    <property type="entry name" value="Glc/Sorbosone_DH"/>
</dbReference>
<dbReference type="Gene3D" id="2.60.40.10">
    <property type="entry name" value="Immunoglobulins"/>
    <property type="match status" value="5"/>
</dbReference>
<dbReference type="CDD" id="cd00146">
    <property type="entry name" value="PKD"/>
    <property type="match status" value="3"/>
</dbReference>
<dbReference type="RefSeq" id="WP_285576063.1">
    <property type="nucleotide sequence ID" value="NZ_BSDE01000005.1"/>
</dbReference>
<dbReference type="InterPro" id="IPR022409">
    <property type="entry name" value="PKD/Chitinase_dom"/>
</dbReference>
<dbReference type="CDD" id="cd00063">
    <property type="entry name" value="FN3"/>
    <property type="match status" value="1"/>
</dbReference>
<evidence type="ECO:0000259" key="3">
    <source>
        <dbReference type="PROSITE" id="PS50853"/>
    </source>
</evidence>
<dbReference type="SMART" id="SM00060">
    <property type="entry name" value="FN3"/>
    <property type="match status" value="1"/>
</dbReference>
<protein>
    <recommendedName>
        <fullName evidence="6">PKD domain-containing protein</fullName>
    </recommendedName>
</protein>
<feature type="domain" description="PKD" evidence="2">
    <location>
        <begin position="1035"/>
        <end position="1111"/>
    </location>
</feature>